<reference evidence="1 2" key="1">
    <citation type="submission" date="2019-06" db="EMBL/GenBank/DDBJ databases">
        <title>A chromosomal-level reference genome of Carpinus fangiana (Coryloideae, Betulaceae).</title>
        <authorList>
            <person name="Yang X."/>
            <person name="Wang Z."/>
            <person name="Zhang L."/>
            <person name="Hao G."/>
            <person name="Liu J."/>
            <person name="Yang Y."/>
        </authorList>
    </citation>
    <scope>NUCLEOTIDE SEQUENCE [LARGE SCALE GENOMIC DNA]</scope>
    <source>
        <strain evidence="1">Cfa_2016G</strain>
        <tissue evidence="1">Leaf</tissue>
    </source>
</reference>
<keyword evidence="2" id="KW-1185">Reference proteome</keyword>
<protein>
    <submittedName>
        <fullName evidence="1">Uncharacterized protein</fullName>
    </submittedName>
</protein>
<gene>
    <name evidence="1" type="ORF">FH972_005289</name>
</gene>
<evidence type="ECO:0000313" key="1">
    <source>
        <dbReference type="EMBL" id="KAE8008816.1"/>
    </source>
</evidence>
<organism evidence="1 2">
    <name type="scientific">Carpinus fangiana</name>
    <dbReference type="NCBI Taxonomy" id="176857"/>
    <lineage>
        <taxon>Eukaryota</taxon>
        <taxon>Viridiplantae</taxon>
        <taxon>Streptophyta</taxon>
        <taxon>Embryophyta</taxon>
        <taxon>Tracheophyta</taxon>
        <taxon>Spermatophyta</taxon>
        <taxon>Magnoliopsida</taxon>
        <taxon>eudicotyledons</taxon>
        <taxon>Gunneridae</taxon>
        <taxon>Pentapetalae</taxon>
        <taxon>rosids</taxon>
        <taxon>fabids</taxon>
        <taxon>Fagales</taxon>
        <taxon>Betulaceae</taxon>
        <taxon>Carpinus</taxon>
    </lineage>
</organism>
<dbReference type="AlphaFoldDB" id="A0A5N6QPK2"/>
<dbReference type="Proteomes" id="UP000327013">
    <property type="component" value="Chromosome 2"/>
</dbReference>
<sequence length="151" mass="16375">MVVDDHESVWVETAMLRNRCFDDQGGLIHGEPEARGESVSLADSANLELGSSGCLGARLPRHWFAAESSAGSMTVVGLWARRGRVTGLPQGELANLWTAGCGSECMREHEDPHALGLDLMKVNTNSLYVRADHHRVDLGSVTIDLCRSDFG</sequence>
<dbReference type="EMBL" id="CM017322">
    <property type="protein sequence ID" value="KAE8008816.1"/>
    <property type="molecule type" value="Genomic_DNA"/>
</dbReference>
<name>A0A5N6QPK2_9ROSI</name>
<proteinExistence type="predicted"/>
<evidence type="ECO:0000313" key="2">
    <source>
        <dbReference type="Proteomes" id="UP000327013"/>
    </source>
</evidence>
<accession>A0A5N6QPK2</accession>